<protein>
    <recommendedName>
        <fullName evidence="8">Bifunctional purine biosynthesis protein PurH</fullName>
    </recommendedName>
    <domain>
        <recommendedName>
            <fullName evidence="8">Phosphoribosylaminoimidazolecarboxamide formyltransferase</fullName>
            <ecNumber evidence="8">2.1.2.3</ecNumber>
        </recommendedName>
        <alternativeName>
            <fullName evidence="8">AICAR transformylase</fullName>
        </alternativeName>
    </domain>
    <domain>
        <recommendedName>
            <fullName evidence="8">IMP cyclohydrolase</fullName>
            <ecNumber evidence="8">3.5.4.10</ecNumber>
        </recommendedName>
        <alternativeName>
            <fullName evidence="8">ATIC</fullName>
        </alternativeName>
        <alternativeName>
            <fullName evidence="8">IMP synthase</fullName>
        </alternativeName>
        <alternativeName>
            <fullName evidence="8">Inosinicase</fullName>
        </alternativeName>
    </domain>
</protein>
<keyword evidence="7 8" id="KW-0511">Multifunctional enzyme</keyword>
<dbReference type="Proteomes" id="UP001597135">
    <property type="component" value="Unassembled WGS sequence"/>
</dbReference>
<comment type="catalytic activity">
    <reaction evidence="8">
        <text>IMP + H2O = 5-formamido-1-(5-phospho-D-ribosyl)imidazole-4-carboxamide</text>
        <dbReference type="Rhea" id="RHEA:18445"/>
        <dbReference type="ChEBI" id="CHEBI:15377"/>
        <dbReference type="ChEBI" id="CHEBI:58053"/>
        <dbReference type="ChEBI" id="CHEBI:58467"/>
        <dbReference type="EC" id="3.5.4.10"/>
    </reaction>
</comment>
<keyword evidence="11" id="KW-1185">Reference proteome</keyword>
<dbReference type="PROSITE" id="PS51855">
    <property type="entry name" value="MGS"/>
    <property type="match status" value="1"/>
</dbReference>
<dbReference type="SUPFAM" id="SSF52335">
    <property type="entry name" value="Methylglyoxal synthase-like"/>
    <property type="match status" value="1"/>
</dbReference>
<evidence type="ECO:0000256" key="2">
    <source>
        <dbReference type="ARBA" id="ARBA00004954"/>
    </source>
</evidence>
<dbReference type="Pfam" id="PF01808">
    <property type="entry name" value="AICARFT_IMPCHas"/>
    <property type="match status" value="1"/>
</dbReference>
<comment type="pathway">
    <text evidence="1 8">Purine metabolism; IMP biosynthesis via de novo pathway; IMP from 5-formamido-1-(5-phospho-D-ribosyl)imidazole-4-carboxamide: step 1/1.</text>
</comment>
<evidence type="ECO:0000256" key="4">
    <source>
        <dbReference type="ARBA" id="ARBA00022679"/>
    </source>
</evidence>
<dbReference type="EC" id="2.1.2.3" evidence="8"/>
<dbReference type="PIRSF" id="PIRSF000414">
    <property type="entry name" value="AICARFT_IMPCHas"/>
    <property type="match status" value="1"/>
</dbReference>
<dbReference type="HAMAP" id="MF_00139">
    <property type="entry name" value="PurH"/>
    <property type="match status" value="1"/>
</dbReference>
<dbReference type="Gene3D" id="3.40.140.20">
    <property type="match status" value="2"/>
</dbReference>
<keyword evidence="5 8" id="KW-0658">Purine biosynthesis</keyword>
<dbReference type="NCBIfam" id="TIGR00355">
    <property type="entry name" value="purH"/>
    <property type="match status" value="1"/>
</dbReference>
<dbReference type="InterPro" id="IPR016193">
    <property type="entry name" value="Cytidine_deaminase-like"/>
</dbReference>
<dbReference type="InterPro" id="IPR002695">
    <property type="entry name" value="PurH-like"/>
</dbReference>
<dbReference type="EMBL" id="JBHTMU010000001">
    <property type="protein sequence ID" value="MFD1340802.1"/>
    <property type="molecule type" value="Genomic_DNA"/>
</dbReference>
<sequence length="529" mass="55652">MTDLAPLRRALLSVSDKTGLIDLARALTARDVELLSTGGSAAALRDAGLAVTDVAEVTGFPEMMDGRVKTLHPGVHGGLLALRDDAAHVAAMEEHGIGPIDLLVVNLYPFEATVAKGADYATAIENIDIGGPAMIRAAAKNHAFVSVVTDVQDYDALLAELDANDGQTTYAFRQKLALTAYARTGAYDAAVSGWMAGALGDTAPRRRVFAGTLAQTLRYGENPHQSAAFYTDGSTKPGIANARQLQGKELSYNNINDTDAAFELVSEFSPEDGPVCAIIKHANPCGVARGASLSEAYSRAYDCDRTSAFGGIVALNQPLDADTARAITEIFTEVVIAPGADDAAREIFAAKKNLRLLLTDGLSDPTEAGLAIKQVSGGFLVQDRDNGRIGEWELKTVTKRAPTRDELRDLLFAWTVAKHVKSNAIVYVKDGATVGVGAGQMSRVDSTRIAARKSADMAEALGLGSPTTQGSVVASDAFFPFPDGLLTAAEAGATAVIQPGGSMRDDKVIEAADEAGLAMVFTGMRHFRH</sequence>
<evidence type="ECO:0000313" key="11">
    <source>
        <dbReference type="Proteomes" id="UP001597135"/>
    </source>
</evidence>
<comment type="pathway">
    <text evidence="2 8">Purine metabolism; IMP biosynthesis via de novo pathway; 5-formamido-1-(5-phospho-D-ribosyl)imidazole-4-carboxamide from 5-amino-1-(5-phospho-D-ribosyl)imidazole-4-carboxamide (10-formyl THF route): step 1/1.</text>
</comment>
<comment type="catalytic activity">
    <reaction evidence="8">
        <text>(6R)-10-formyltetrahydrofolate + 5-amino-1-(5-phospho-beta-D-ribosyl)imidazole-4-carboxamide = 5-formamido-1-(5-phospho-D-ribosyl)imidazole-4-carboxamide + (6S)-5,6,7,8-tetrahydrofolate</text>
        <dbReference type="Rhea" id="RHEA:22192"/>
        <dbReference type="ChEBI" id="CHEBI:57453"/>
        <dbReference type="ChEBI" id="CHEBI:58467"/>
        <dbReference type="ChEBI" id="CHEBI:58475"/>
        <dbReference type="ChEBI" id="CHEBI:195366"/>
        <dbReference type="EC" id="2.1.2.3"/>
    </reaction>
</comment>
<comment type="domain">
    <text evidence="8">The IMP cyclohydrolase activity resides in the N-terminal region.</text>
</comment>
<reference evidence="11" key="1">
    <citation type="journal article" date="2019" name="Int. J. Syst. Evol. Microbiol.">
        <title>The Global Catalogue of Microorganisms (GCM) 10K type strain sequencing project: providing services to taxonomists for standard genome sequencing and annotation.</title>
        <authorList>
            <consortium name="The Broad Institute Genomics Platform"/>
            <consortium name="The Broad Institute Genome Sequencing Center for Infectious Disease"/>
            <person name="Wu L."/>
            <person name="Ma J."/>
        </authorList>
    </citation>
    <scope>NUCLEOTIDE SEQUENCE [LARGE SCALE GENOMIC DNA]</scope>
    <source>
        <strain evidence="11">CCUG 62953</strain>
    </source>
</reference>
<dbReference type="InterPro" id="IPR036914">
    <property type="entry name" value="MGS-like_dom_sf"/>
</dbReference>
<dbReference type="EC" id="3.5.4.10" evidence="8"/>
<dbReference type="NCBIfam" id="NF002049">
    <property type="entry name" value="PRK00881.1"/>
    <property type="match status" value="1"/>
</dbReference>
<accession>A0ABW3ZDR7</accession>
<keyword evidence="6 8" id="KW-0378">Hydrolase</keyword>
<dbReference type="Gene3D" id="3.40.50.1380">
    <property type="entry name" value="Methylglyoxal synthase-like domain"/>
    <property type="match status" value="1"/>
</dbReference>
<evidence type="ECO:0000313" key="10">
    <source>
        <dbReference type="EMBL" id="MFD1340802.1"/>
    </source>
</evidence>
<dbReference type="Pfam" id="PF02142">
    <property type="entry name" value="MGS"/>
    <property type="match status" value="1"/>
</dbReference>
<dbReference type="CDD" id="cd01421">
    <property type="entry name" value="IMPCH"/>
    <property type="match status" value="1"/>
</dbReference>
<evidence type="ECO:0000259" key="9">
    <source>
        <dbReference type="PROSITE" id="PS51855"/>
    </source>
</evidence>
<dbReference type="GO" id="GO:0004643">
    <property type="term" value="F:phosphoribosylaminoimidazolecarboxamide formyltransferase activity"/>
    <property type="evidence" value="ECO:0007669"/>
    <property type="project" value="UniProtKB-EC"/>
</dbReference>
<dbReference type="InterPro" id="IPR024051">
    <property type="entry name" value="AICAR_Tfase_dup_dom_sf"/>
</dbReference>
<evidence type="ECO:0000256" key="6">
    <source>
        <dbReference type="ARBA" id="ARBA00022801"/>
    </source>
</evidence>
<dbReference type="SMART" id="SM00798">
    <property type="entry name" value="AICARFT_IMPCHas"/>
    <property type="match status" value="1"/>
</dbReference>
<dbReference type="InterPro" id="IPR011607">
    <property type="entry name" value="MGS-like_dom"/>
</dbReference>
<evidence type="ECO:0000256" key="5">
    <source>
        <dbReference type="ARBA" id="ARBA00022755"/>
    </source>
</evidence>
<dbReference type="RefSeq" id="WP_386800864.1">
    <property type="nucleotide sequence ID" value="NZ_JBHTMU010000001.1"/>
</dbReference>
<comment type="caution">
    <text evidence="10">The sequence shown here is derived from an EMBL/GenBank/DDBJ whole genome shotgun (WGS) entry which is preliminary data.</text>
</comment>
<evidence type="ECO:0000256" key="1">
    <source>
        <dbReference type="ARBA" id="ARBA00004844"/>
    </source>
</evidence>
<feature type="domain" description="MGS-like" evidence="9">
    <location>
        <begin position="2"/>
        <end position="149"/>
    </location>
</feature>
<proteinExistence type="inferred from homology"/>
<dbReference type="PANTHER" id="PTHR11692">
    <property type="entry name" value="BIFUNCTIONAL PURINE BIOSYNTHESIS PROTEIN PURH"/>
    <property type="match status" value="1"/>
</dbReference>
<evidence type="ECO:0000256" key="3">
    <source>
        <dbReference type="ARBA" id="ARBA00007667"/>
    </source>
</evidence>
<keyword evidence="4 8" id="KW-0808">Transferase</keyword>
<evidence type="ECO:0000256" key="7">
    <source>
        <dbReference type="ARBA" id="ARBA00023268"/>
    </source>
</evidence>
<dbReference type="SUPFAM" id="SSF53927">
    <property type="entry name" value="Cytidine deaminase-like"/>
    <property type="match status" value="1"/>
</dbReference>
<gene>
    <name evidence="8 10" type="primary">purH</name>
    <name evidence="10" type="ORF">ACFQ4E_00035</name>
</gene>
<name>A0ABW3ZDR7_9RHOB</name>
<dbReference type="SMART" id="SM00851">
    <property type="entry name" value="MGS"/>
    <property type="match status" value="1"/>
</dbReference>
<organism evidence="10 11">
    <name type="scientific">Litorisediminicola beolgyonensis</name>
    <dbReference type="NCBI Taxonomy" id="1173614"/>
    <lineage>
        <taxon>Bacteria</taxon>
        <taxon>Pseudomonadati</taxon>
        <taxon>Pseudomonadota</taxon>
        <taxon>Alphaproteobacteria</taxon>
        <taxon>Rhodobacterales</taxon>
        <taxon>Paracoccaceae</taxon>
        <taxon>Litorisediminicola</taxon>
    </lineage>
</organism>
<comment type="similarity">
    <text evidence="3 8">Belongs to the PurH family.</text>
</comment>
<dbReference type="GO" id="GO:0003937">
    <property type="term" value="F:IMP cyclohydrolase activity"/>
    <property type="evidence" value="ECO:0007669"/>
    <property type="project" value="UniProtKB-EC"/>
</dbReference>
<dbReference type="PANTHER" id="PTHR11692:SF0">
    <property type="entry name" value="BIFUNCTIONAL PURINE BIOSYNTHESIS PROTEIN ATIC"/>
    <property type="match status" value="1"/>
</dbReference>
<evidence type="ECO:0000256" key="8">
    <source>
        <dbReference type="HAMAP-Rule" id="MF_00139"/>
    </source>
</evidence>